<dbReference type="RefSeq" id="WP_186406257.1">
    <property type="nucleotide sequence ID" value="NZ_FLQX01000094.1"/>
</dbReference>
<organism evidence="1 2">
    <name type="scientific">Candidatus Accumulibacter aalborgensis</name>
    <dbReference type="NCBI Taxonomy" id="1860102"/>
    <lineage>
        <taxon>Bacteria</taxon>
        <taxon>Pseudomonadati</taxon>
        <taxon>Pseudomonadota</taxon>
        <taxon>Betaproteobacteria</taxon>
        <taxon>Candidatus Accumulibacter</taxon>
    </lineage>
</organism>
<dbReference type="PANTHER" id="PTHR35586">
    <property type="entry name" value="SLL1691 PROTEIN"/>
    <property type="match status" value="1"/>
</dbReference>
<accession>A0A1A8XKL8</accession>
<dbReference type="Proteomes" id="UP000199169">
    <property type="component" value="Unassembled WGS sequence"/>
</dbReference>
<gene>
    <name evidence="1" type="ORF">ACCAA_20053</name>
</gene>
<dbReference type="PANTHER" id="PTHR35586:SF1">
    <property type="entry name" value="SLL1691 PROTEIN"/>
    <property type="match status" value="1"/>
</dbReference>
<name>A0A1A8XKL8_9PROT</name>
<keyword evidence="2" id="KW-1185">Reference proteome</keyword>
<dbReference type="AlphaFoldDB" id="A0A1A8XKL8"/>
<reference evidence="1 2" key="1">
    <citation type="submission" date="2016-06" db="EMBL/GenBank/DDBJ databases">
        <authorList>
            <person name="Kjaerup R.B."/>
            <person name="Dalgaard T.S."/>
            <person name="Juul-Madsen H.R."/>
        </authorList>
    </citation>
    <scope>NUCLEOTIDE SEQUENCE [LARGE SCALE GENOMIC DNA]</scope>
    <source>
        <strain evidence="1">3</strain>
    </source>
</reference>
<sequence length="264" mass="30485">MVQDAELGKRFVDKLVRVRRISGGEDWIYIHLEVQASPQAEFGERMFVYNYRLYDRYHRPVASMAVLADESDGWHPTSFGFEVLGCEHTLKFPTAKLLDFAGRESELQTQANPFALVTLAHLLTKATRKDMAARFAAKWKLIQLLYQRGWEKQRIIDLFLVVDWMMRLPEHLQHELWQNIDVLEEKKIRYVSSIERPGVEKGLQQGLQQGEALALQRLFAKRFGAISSEITARVAAAPLEEIERWFDQAIEATQLDDVFGPTAH</sequence>
<evidence type="ECO:0008006" key="3">
    <source>
        <dbReference type="Google" id="ProtNLM"/>
    </source>
</evidence>
<proteinExistence type="predicted"/>
<dbReference type="EMBL" id="FLQX01000094">
    <property type="protein sequence ID" value="SBT04942.1"/>
    <property type="molecule type" value="Genomic_DNA"/>
</dbReference>
<evidence type="ECO:0000313" key="2">
    <source>
        <dbReference type="Proteomes" id="UP000199169"/>
    </source>
</evidence>
<protein>
    <recommendedName>
        <fullName evidence="3">DUF4351 domain-containing protein</fullName>
    </recommendedName>
</protein>
<evidence type="ECO:0000313" key="1">
    <source>
        <dbReference type="EMBL" id="SBT04942.1"/>
    </source>
</evidence>
<dbReference type="STRING" id="1860102.ACCAA_20053"/>